<dbReference type="PANTHER" id="PTHR43459:SF1">
    <property type="entry name" value="EG:BACN32G11.4 PROTEIN"/>
    <property type="match status" value="1"/>
</dbReference>
<protein>
    <submittedName>
        <fullName evidence="2">Enoyl-CoA hydratase/carnithine racemase</fullName>
    </submittedName>
</protein>
<dbReference type="InterPro" id="IPR001753">
    <property type="entry name" value="Enoyl-CoA_hydra/iso"/>
</dbReference>
<dbReference type="Gene3D" id="3.90.226.10">
    <property type="entry name" value="2-enoyl-CoA Hydratase, Chain A, domain 1"/>
    <property type="match status" value="1"/>
</dbReference>
<gene>
    <name evidence="2" type="ORF">Rleg4DRAFT_1824</name>
</gene>
<dbReference type="InterPro" id="IPR029045">
    <property type="entry name" value="ClpP/crotonase-like_dom_sf"/>
</dbReference>
<dbReference type="CDD" id="cd06558">
    <property type="entry name" value="crotonase-like"/>
    <property type="match status" value="1"/>
</dbReference>
<name>J0CAU5_RHILT</name>
<accession>J0CAU5</accession>
<evidence type="ECO:0000256" key="1">
    <source>
        <dbReference type="SAM" id="SignalP"/>
    </source>
</evidence>
<dbReference type="AlphaFoldDB" id="J0CAU5"/>
<feature type="signal peptide" evidence="1">
    <location>
        <begin position="1"/>
        <end position="39"/>
    </location>
</feature>
<dbReference type="RefSeq" id="WP_003580709.1">
    <property type="nucleotide sequence ID" value="NZ_JH719395.1"/>
</dbReference>
<keyword evidence="1" id="KW-0732">Signal</keyword>
<reference evidence="2 3" key="1">
    <citation type="submission" date="2012-02" db="EMBL/GenBank/DDBJ databases">
        <title>Improved High-Quality Draft Sequence of Rhizobium leguminosarum bv. trifolii WSM2297.</title>
        <authorList>
            <consortium name="US DOE Joint Genome Institute"/>
            <person name="Lucas S."/>
            <person name="Han J."/>
            <person name="Lapidus A."/>
            <person name="Cheng J.-F."/>
            <person name="Goodwin L."/>
            <person name="Pitluck S."/>
            <person name="Peters L."/>
            <person name="Ovchinnikova G."/>
            <person name="Zhang X."/>
            <person name="Detter J.C."/>
            <person name="Han C."/>
            <person name="Tapia R."/>
            <person name="Land M."/>
            <person name="Hauser L."/>
            <person name="Kyrpides N."/>
            <person name="Ivanova N."/>
            <person name="Pagani I."/>
            <person name="Brau L."/>
            <person name="Yates R."/>
            <person name="O'Hara G."/>
            <person name="Rui T."/>
            <person name="Howieson J."/>
            <person name="Reeve W."/>
            <person name="Woyke T."/>
        </authorList>
    </citation>
    <scope>NUCLEOTIDE SEQUENCE [LARGE SCALE GENOMIC DNA]</scope>
    <source>
        <strain evidence="2 3">WSM2297</strain>
    </source>
</reference>
<feature type="chain" id="PRO_5003732274" evidence="1">
    <location>
        <begin position="40"/>
        <end position="334"/>
    </location>
</feature>
<dbReference type="SUPFAM" id="SSF52096">
    <property type="entry name" value="ClpP/crotonase"/>
    <property type="match status" value="1"/>
</dbReference>
<dbReference type="HOGENOM" id="CLU_009834_7_1_5"/>
<dbReference type="Proteomes" id="UP000005732">
    <property type="component" value="Unassembled WGS sequence"/>
</dbReference>
<dbReference type="GO" id="GO:0003824">
    <property type="term" value="F:catalytic activity"/>
    <property type="evidence" value="ECO:0007669"/>
    <property type="project" value="UniProtKB-ARBA"/>
</dbReference>
<proteinExistence type="predicted"/>
<dbReference type="OrthoDB" id="9775794at2"/>
<dbReference type="Pfam" id="PF00378">
    <property type="entry name" value="ECH_1"/>
    <property type="match status" value="1"/>
</dbReference>
<dbReference type="PANTHER" id="PTHR43459">
    <property type="entry name" value="ENOYL-COA HYDRATASE"/>
    <property type="match status" value="1"/>
</dbReference>
<evidence type="ECO:0000313" key="3">
    <source>
        <dbReference type="Proteomes" id="UP000005732"/>
    </source>
</evidence>
<dbReference type="EMBL" id="JH719395">
    <property type="protein sequence ID" value="EJC80207.1"/>
    <property type="molecule type" value="Genomic_DNA"/>
</dbReference>
<sequence length="334" mass="35892">MNIETHARVGPGPNLRHVARPSKFIGAAALLMLPAFALAGEATTPVKANSAEQTKLQGEASQQIRIDRRTPGYWRVTFDNPPFNIFGPENIPQLEKVISAIETDPKLKVVVFDSAVPGFFLTHYNFTPPLADSTGLPPGPTGLHPLPDMLVRLSKSPVVSISLIRGRATGVGSELALASDMRFASREKAILSQWEVGAGLVPGGGPMARLPRLMGRGRALEVLLGADDIDGDLAERYGYVNRSLPDDQLDGFVDALALRISGFDRQAIADTKRLVDFASLPSDPEIGAGWDAFITSVQRPVAQAKIGKLMELGLQTNADVEGRLAHYTQSLADK</sequence>
<evidence type="ECO:0000313" key="2">
    <source>
        <dbReference type="EMBL" id="EJC80207.1"/>
    </source>
</evidence>
<organism evidence="2 3">
    <name type="scientific">Rhizobium leguminosarum bv. trifolii WSM2297</name>
    <dbReference type="NCBI Taxonomy" id="754762"/>
    <lineage>
        <taxon>Bacteria</taxon>
        <taxon>Pseudomonadati</taxon>
        <taxon>Pseudomonadota</taxon>
        <taxon>Alphaproteobacteria</taxon>
        <taxon>Hyphomicrobiales</taxon>
        <taxon>Rhizobiaceae</taxon>
        <taxon>Rhizobium/Agrobacterium group</taxon>
        <taxon>Rhizobium</taxon>
    </lineage>
</organism>